<organism evidence="1 2">
    <name type="scientific">Xanthomonas citri pv. citri</name>
    <dbReference type="NCBI Taxonomy" id="611301"/>
    <lineage>
        <taxon>Bacteria</taxon>
        <taxon>Pseudomonadati</taxon>
        <taxon>Pseudomonadota</taxon>
        <taxon>Gammaproteobacteria</taxon>
        <taxon>Lysobacterales</taxon>
        <taxon>Lysobacteraceae</taxon>
        <taxon>Xanthomonas</taxon>
    </lineage>
</organism>
<dbReference type="Gene3D" id="3.40.50.300">
    <property type="entry name" value="P-loop containing nucleotide triphosphate hydrolases"/>
    <property type="match status" value="1"/>
</dbReference>
<gene>
    <name evidence="1" type="ORF">GUH15_31420</name>
</gene>
<dbReference type="InterPro" id="IPR027417">
    <property type="entry name" value="P-loop_NTPase"/>
</dbReference>
<name>A0A8I0H916_XANCI</name>
<protein>
    <submittedName>
        <fullName evidence="1">AAA family ATPase</fullName>
    </submittedName>
</protein>
<accession>A0A8I0H916</accession>
<dbReference type="Proteomes" id="UP000653002">
    <property type="component" value="Unassembled WGS sequence"/>
</dbReference>
<evidence type="ECO:0000313" key="2">
    <source>
        <dbReference type="Proteomes" id="UP000653002"/>
    </source>
</evidence>
<sequence>NLFNEIYKSSDLNVDESIDLFEQLNHIKMHANQRDAVTLAVNKGVSVITGGPGTGKTTIVKCMLQIFKSMRKSVKLLAPT</sequence>
<proteinExistence type="predicted"/>
<feature type="non-terminal residue" evidence="1">
    <location>
        <position position="1"/>
    </location>
</feature>
<dbReference type="EMBL" id="JAABFR010002641">
    <property type="protein sequence ID" value="MBD4340473.1"/>
    <property type="molecule type" value="Genomic_DNA"/>
</dbReference>
<dbReference type="Pfam" id="PF13245">
    <property type="entry name" value="AAA_19"/>
    <property type="match status" value="1"/>
</dbReference>
<dbReference type="SUPFAM" id="SSF52540">
    <property type="entry name" value="P-loop containing nucleoside triphosphate hydrolases"/>
    <property type="match status" value="1"/>
</dbReference>
<dbReference type="AlphaFoldDB" id="A0A8I0H916"/>
<comment type="caution">
    <text evidence="1">The sequence shown here is derived from an EMBL/GenBank/DDBJ whole genome shotgun (WGS) entry which is preliminary data.</text>
</comment>
<evidence type="ECO:0000313" key="1">
    <source>
        <dbReference type="EMBL" id="MBD4340473.1"/>
    </source>
</evidence>
<feature type="non-terminal residue" evidence="1">
    <location>
        <position position="80"/>
    </location>
</feature>
<reference evidence="1" key="1">
    <citation type="submission" date="2020-01" db="EMBL/GenBank/DDBJ databases">
        <authorList>
            <person name="Richard D."/>
        </authorList>
    </citation>
    <scope>NUCLEOTIDE SEQUENCE</scope>
    <source>
        <strain evidence="1">JP541</strain>
    </source>
</reference>